<keyword evidence="3" id="KW-1185">Reference proteome</keyword>
<dbReference type="Gene3D" id="1.25.40.390">
    <property type="match status" value="1"/>
</dbReference>
<proteinExistence type="predicted"/>
<evidence type="ECO:0000313" key="3">
    <source>
        <dbReference type="Proteomes" id="UP001236507"/>
    </source>
</evidence>
<dbReference type="RefSeq" id="WP_283344202.1">
    <property type="nucleotide sequence ID" value="NZ_JASHIF010000007.1"/>
</dbReference>
<comment type="caution">
    <text evidence="2">The sequence shown here is derived from an EMBL/GenBank/DDBJ whole genome shotgun (WGS) entry which is preliminary data.</text>
</comment>
<sequence length="509" mass="56474">MKKRHTFKTLLFMAGVALFSSCDNGFEELNINPDTSPIIVPSYMFSKAQYDALNNSCASTYEFAAGGSIQHFSTYKDVPGIGDKYFFSQGTYPYDFFNNAYPLSVNEVQTVINAVKNDPAQVNLYAIARIWRAYTFHRITDLYGDIPYSDAGQGYTSSKFTPKYDTQQSVYLDMLKELEQAATSLDATKSSYASADIVYGGDVTKWKKFAYSLMLRLSMRMTKVDAATAKTWAQKAIAGGIILDDKDLAKVQYIANGQDINKNPVSLALRGNNYAVADGNNNTEGGKFSNTFISFLKANKDPRLSSIAVVWVDKKQDTTATIQKGMQNGLLQKPADFITYSEPNINTVLKLDAPMVVISNAEMNFLMAEAIVRGWASGDAASYYQGGISASMRNMAIYGDAAAISTAKINAYLATHTFPASFDAQMEQIHSQMWVSLFPDEVEVYSNWRRTGYPKLTPVNITGNLTNGTIPRRLIYPIVEENLNGPNLKEAISRQGANTLTTRIWWDKN</sequence>
<dbReference type="EMBL" id="JASHIF010000007">
    <property type="protein sequence ID" value="MDI9859211.1"/>
    <property type="molecule type" value="Genomic_DNA"/>
</dbReference>
<evidence type="ECO:0000256" key="1">
    <source>
        <dbReference type="SAM" id="SignalP"/>
    </source>
</evidence>
<feature type="chain" id="PRO_5047452754" evidence="1">
    <location>
        <begin position="26"/>
        <end position="509"/>
    </location>
</feature>
<dbReference type="PROSITE" id="PS51257">
    <property type="entry name" value="PROKAR_LIPOPROTEIN"/>
    <property type="match status" value="1"/>
</dbReference>
<organism evidence="2 3">
    <name type="scientific">Flectobacillus roseus</name>
    <dbReference type="NCBI Taxonomy" id="502259"/>
    <lineage>
        <taxon>Bacteria</taxon>
        <taxon>Pseudomonadati</taxon>
        <taxon>Bacteroidota</taxon>
        <taxon>Cytophagia</taxon>
        <taxon>Cytophagales</taxon>
        <taxon>Flectobacillaceae</taxon>
        <taxon>Flectobacillus</taxon>
    </lineage>
</organism>
<protein>
    <submittedName>
        <fullName evidence="2">SusD/RagB family nutrient-binding outer membrane lipoprotein</fullName>
    </submittedName>
</protein>
<evidence type="ECO:0000313" key="2">
    <source>
        <dbReference type="EMBL" id="MDI9859211.1"/>
    </source>
</evidence>
<gene>
    <name evidence="2" type="ORF">QM524_08330</name>
</gene>
<keyword evidence="1" id="KW-0732">Signal</keyword>
<reference evidence="2 3" key="1">
    <citation type="submission" date="2023-05" db="EMBL/GenBank/DDBJ databases">
        <title>Novel species of genus Flectobacillus isolated from stream in China.</title>
        <authorList>
            <person name="Lu H."/>
        </authorList>
    </citation>
    <scope>NUCLEOTIDE SEQUENCE [LARGE SCALE GENOMIC DNA]</scope>
    <source>
        <strain evidence="2 3">KCTC 42575</strain>
    </source>
</reference>
<feature type="signal peptide" evidence="1">
    <location>
        <begin position="1"/>
        <end position="25"/>
    </location>
</feature>
<dbReference type="InterPro" id="IPR041662">
    <property type="entry name" value="SusD-like_2"/>
</dbReference>
<name>A0ABT6Y7I5_9BACT</name>
<keyword evidence="2" id="KW-0449">Lipoprotein</keyword>
<accession>A0ABT6Y7I5</accession>
<dbReference type="Pfam" id="PF12771">
    <property type="entry name" value="SusD-like_2"/>
    <property type="match status" value="1"/>
</dbReference>
<dbReference type="SUPFAM" id="SSF48452">
    <property type="entry name" value="TPR-like"/>
    <property type="match status" value="1"/>
</dbReference>
<dbReference type="Proteomes" id="UP001236507">
    <property type="component" value="Unassembled WGS sequence"/>
</dbReference>
<dbReference type="InterPro" id="IPR011990">
    <property type="entry name" value="TPR-like_helical_dom_sf"/>
</dbReference>